<dbReference type="NCBIfam" id="NF005743">
    <property type="entry name" value="PRK07567.1"/>
    <property type="match status" value="1"/>
</dbReference>
<keyword evidence="4" id="KW-1185">Reference proteome</keyword>
<dbReference type="Pfam" id="PF00117">
    <property type="entry name" value="GATase"/>
    <property type="match status" value="1"/>
</dbReference>
<dbReference type="InterPro" id="IPR017926">
    <property type="entry name" value="GATASE"/>
</dbReference>
<sequence length="245" mass="26854">MRPFLLIATRPEDDAARGEYEAVLRFTGLEPEQLRHVRIHDAPLPPIDLEEISGIILGGSPFNTSDPDEEKSPEQRRAESDLAALLDEVVEADFPFFGACYGVGTLGVHQGGLIDRTYGEAVGGVTVTLTEEGLADPLVREAGVPAQFTGFVGHKEAVTQLPAHAVLLGSGENAPVQMFRVRENLYATQFHPELDAAGLEHRIRVYRDNGYFDPAEMEDLIARVREVDTHHAAALLGAFARRYAR</sequence>
<evidence type="ECO:0000313" key="4">
    <source>
        <dbReference type="Proteomes" id="UP001203761"/>
    </source>
</evidence>
<dbReference type="CDD" id="cd01741">
    <property type="entry name" value="GATase1_1"/>
    <property type="match status" value="1"/>
</dbReference>
<keyword evidence="3" id="KW-0315">Glutamine amidotransferase</keyword>
<gene>
    <name evidence="3" type="ORF">Bequi_12665</name>
</gene>
<dbReference type="EMBL" id="JAKNCJ010000009">
    <property type="protein sequence ID" value="MCL6424220.1"/>
    <property type="molecule type" value="Genomic_DNA"/>
</dbReference>
<dbReference type="InterPro" id="IPR029062">
    <property type="entry name" value="Class_I_gatase-like"/>
</dbReference>
<dbReference type="InterPro" id="IPR044992">
    <property type="entry name" value="ChyE-like"/>
</dbReference>
<evidence type="ECO:0000259" key="2">
    <source>
        <dbReference type="Pfam" id="PF00117"/>
    </source>
</evidence>
<dbReference type="PANTHER" id="PTHR42695:SF5">
    <property type="entry name" value="GLUTAMINE AMIDOTRANSFERASE YLR126C-RELATED"/>
    <property type="match status" value="1"/>
</dbReference>
<organism evidence="3 4">
    <name type="scientific">Brachybacterium equifaecis</name>
    <dbReference type="NCBI Taxonomy" id="2910770"/>
    <lineage>
        <taxon>Bacteria</taxon>
        <taxon>Bacillati</taxon>
        <taxon>Actinomycetota</taxon>
        <taxon>Actinomycetes</taxon>
        <taxon>Micrococcales</taxon>
        <taxon>Dermabacteraceae</taxon>
        <taxon>Brachybacterium</taxon>
    </lineage>
</organism>
<dbReference type="Proteomes" id="UP001203761">
    <property type="component" value="Unassembled WGS sequence"/>
</dbReference>
<evidence type="ECO:0000256" key="1">
    <source>
        <dbReference type="SAM" id="MobiDB-lite"/>
    </source>
</evidence>
<dbReference type="Gene3D" id="3.40.50.880">
    <property type="match status" value="1"/>
</dbReference>
<protein>
    <submittedName>
        <fullName evidence="3">Glutamine amidotransferase</fullName>
    </submittedName>
</protein>
<evidence type="ECO:0000313" key="3">
    <source>
        <dbReference type="EMBL" id="MCL6424220.1"/>
    </source>
</evidence>
<dbReference type="RefSeq" id="WP_249738299.1">
    <property type="nucleotide sequence ID" value="NZ_JAKNCJ010000009.1"/>
</dbReference>
<comment type="caution">
    <text evidence="3">The sequence shown here is derived from an EMBL/GenBank/DDBJ whole genome shotgun (WGS) entry which is preliminary data.</text>
</comment>
<feature type="domain" description="Glutamine amidotransferase" evidence="2">
    <location>
        <begin position="44"/>
        <end position="195"/>
    </location>
</feature>
<accession>A0ABT0R386</accession>
<proteinExistence type="predicted"/>
<name>A0ABT0R386_9MICO</name>
<dbReference type="PANTHER" id="PTHR42695">
    <property type="entry name" value="GLUTAMINE AMIDOTRANSFERASE YLR126C-RELATED"/>
    <property type="match status" value="1"/>
</dbReference>
<dbReference type="SUPFAM" id="SSF52317">
    <property type="entry name" value="Class I glutamine amidotransferase-like"/>
    <property type="match status" value="1"/>
</dbReference>
<feature type="region of interest" description="Disordered" evidence="1">
    <location>
        <begin position="58"/>
        <end position="77"/>
    </location>
</feature>
<dbReference type="PROSITE" id="PS51273">
    <property type="entry name" value="GATASE_TYPE_1"/>
    <property type="match status" value="1"/>
</dbReference>
<reference evidence="3" key="1">
    <citation type="submission" date="2022-02" db="EMBL/GenBank/DDBJ databases">
        <authorList>
            <person name="Lee M."/>
            <person name="Kim S.-J."/>
            <person name="Jung M.-Y."/>
        </authorList>
    </citation>
    <scope>NUCLEOTIDE SEQUENCE</scope>
    <source>
        <strain evidence="3">JHP9</strain>
    </source>
</reference>